<dbReference type="AlphaFoldDB" id="A0AAN9BQE7"/>
<evidence type="ECO:0000313" key="8">
    <source>
        <dbReference type="Proteomes" id="UP001374579"/>
    </source>
</evidence>
<feature type="transmembrane region" description="Helical" evidence="6">
    <location>
        <begin position="87"/>
        <end position="108"/>
    </location>
</feature>
<dbReference type="GO" id="GO:0016020">
    <property type="term" value="C:membrane"/>
    <property type="evidence" value="ECO:0007669"/>
    <property type="project" value="UniProtKB-SubCell"/>
</dbReference>
<comment type="similarity">
    <text evidence="2">Belongs to the nucleobase:cation symporter-2 (NCS2) (TC 2.A.40) family.</text>
</comment>
<proteinExistence type="inferred from homology"/>
<sequence>MPETGEKGTDIVNGAQHVENVPETVSDTVVITEEDIRLVTYTVEDTPPWPLCILLGFQHYLTAFGSTLAVPLVLAGPLCLSGDDVGLSEIIGTTFFVGGIATLLQTTFGIRLPIIQGVTFAFLAPTFSILSLPEWQCPSRIIVHANTTSTNITATQSSVFLVMAANGTTHLAELGSDEHREVWQARLREVQGAIMVASLSQIILGFSGLFSVVLRYIGPLVVAPTVALVGLALFDAAADKASQLWWIAFMTVVLIVVFSQCLHKVSVPLPTVSITRKHGCQCSAKHLPIFGLFPVLLAMALSWLLCLVLTLTNALPDDPDHWAYNARTDTRSAAITNAPWFRVPYPGQWGVPTVSVSAVLGMLAGVLASMIESVGDYYACARLSCAPPPPSHALNRGIGVEGIGCVIAGAFGSGNGTTSYSENVAAIGITKVASRRVVQTAGVLLVVLGCLGKVGALFVTIPDPVAGGMFLAMFGMVTAVGLSNLRFVDMRTPRNMCVLGLSLFIGLTLPRWISAHKEAIDTGSSIADQIIEVLLSTSMFVGGFIGFVLDNSLPGTDEERGLTLWRRESGRGREGGEGGWSGLDVYSLSIFNACINRLPALGRLPFCPAARTRTPPQDSEQCTSFA</sequence>
<name>A0AAN9BQE7_9CAEN</name>
<dbReference type="EMBL" id="JBAMIC010000003">
    <property type="protein sequence ID" value="KAK7110636.1"/>
    <property type="molecule type" value="Genomic_DNA"/>
</dbReference>
<reference evidence="7 8" key="1">
    <citation type="submission" date="2024-02" db="EMBL/GenBank/DDBJ databases">
        <title>Chromosome-scale genome assembly of the rough periwinkle Littorina saxatilis.</title>
        <authorList>
            <person name="De Jode A."/>
            <person name="Faria R."/>
            <person name="Formenti G."/>
            <person name="Sims Y."/>
            <person name="Smith T.P."/>
            <person name="Tracey A."/>
            <person name="Wood J.M.D."/>
            <person name="Zagrodzka Z.B."/>
            <person name="Johannesson K."/>
            <person name="Butlin R.K."/>
            <person name="Leder E.H."/>
        </authorList>
    </citation>
    <scope>NUCLEOTIDE SEQUENCE [LARGE SCALE GENOMIC DNA]</scope>
    <source>
        <strain evidence="7">Snail1</strain>
        <tissue evidence="7">Muscle</tissue>
    </source>
</reference>
<keyword evidence="3 6" id="KW-0812">Transmembrane</keyword>
<evidence type="ECO:0000256" key="1">
    <source>
        <dbReference type="ARBA" id="ARBA00004141"/>
    </source>
</evidence>
<evidence type="ECO:0000313" key="7">
    <source>
        <dbReference type="EMBL" id="KAK7110636.1"/>
    </source>
</evidence>
<feature type="transmembrane region" description="Helical" evidence="6">
    <location>
        <begin position="526"/>
        <end position="549"/>
    </location>
</feature>
<protein>
    <recommendedName>
        <fullName evidence="9">Solute carrier family 23 member 2</fullName>
    </recommendedName>
</protein>
<evidence type="ECO:0008006" key="9">
    <source>
        <dbReference type="Google" id="ProtNLM"/>
    </source>
</evidence>
<feature type="transmembrane region" description="Helical" evidence="6">
    <location>
        <begin position="57"/>
        <end position="80"/>
    </location>
</feature>
<feature type="transmembrane region" description="Helical" evidence="6">
    <location>
        <begin position="497"/>
        <end position="514"/>
    </location>
</feature>
<organism evidence="7 8">
    <name type="scientific">Littorina saxatilis</name>
    <dbReference type="NCBI Taxonomy" id="31220"/>
    <lineage>
        <taxon>Eukaryota</taxon>
        <taxon>Metazoa</taxon>
        <taxon>Spiralia</taxon>
        <taxon>Lophotrochozoa</taxon>
        <taxon>Mollusca</taxon>
        <taxon>Gastropoda</taxon>
        <taxon>Caenogastropoda</taxon>
        <taxon>Littorinimorpha</taxon>
        <taxon>Littorinoidea</taxon>
        <taxon>Littorinidae</taxon>
        <taxon>Littorina</taxon>
    </lineage>
</organism>
<feature type="transmembrane region" description="Helical" evidence="6">
    <location>
        <begin position="465"/>
        <end position="485"/>
    </location>
</feature>
<evidence type="ECO:0000256" key="5">
    <source>
        <dbReference type="ARBA" id="ARBA00023136"/>
    </source>
</evidence>
<comment type="caution">
    <text evidence="7">The sequence shown here is derived from an EMBL/GenBank/DDBJ whole genome shotgun (WGS) entry which is preliminary data.</text>
</comment>
<feature type="transmembrane region" description="Helical" evidence="6">
    <location>
        <begin position="287"/>
        <end position="311"/>
    </location>
</feature>
<feature type="transmembrane region" description="Helical" evidence="6">
    <location>
        <begin position="349"/>
        <end position="368"/>
    </location>
</feature>
<accession>A0AAN9BQE7</accession>
<evidence type="ECO:0000256" key="3">
    <source>
        <dbReference type="ARBA" id="ARBA00022692"/>
    </source>
</evidence>
<gene>
    <name evidence="7" type="ORF">V1264_014476</name>
</gene>
<dbReference type="Pfam" id="PF00860">
    <property type="entry name" value="Xan_ur_permease"/>
    <property type="match status" value="1"/>
</dbReference>
<evidence type="ECO:0000256" key="4">
    <source>
        <dbReference type="ARBA" id="ARBA00022989"/>
    </source>
</evidence>
<dbReference type="PANTHER" id="PTHR11119">
    <property type="entry name" value="XANTHINE-URACIL / VITAMIN C PERMEASE FAMILY MEMBER"/>
    <property type="match status" value="1"/>
</dbReference>
<evidence type="ECO:0000256" key="6">
    <source>
        <dbReference type="SAM" id="Phobius"/>
    </source>
</evidence>
<feature type="transmembrane region" description="Helical" evidence="6">
    <location>
        <begin position="437"/>
        <end position="459"/>
    </location>
</feature>
<feature type="transmembrane region" description="Helical" evidence="6">
    <location>
        <begin position="244"/>
        <end position="266"/>
    </location>
</feature>
<feature type="transmembrane region" description="Helical" evidence="6">
    <location>
        <begin position="220"/>
        <end position="238"/>
    </location>
</feature>
<dbReference type="InterPro" id="IPR006043">
    <property type="entry name" value="NCS2"/>
</dbReference>
<evidence type="ECO:0000256" key="2">
    <source>
        <dbReference type="ARBA" id="ARBA00008821"/>
    </source>
</evidence>
<dbReference type="Proteomes" id="UP001374579">
    <property type="component" value="Unassembled WGS sequence"/>
</dbReference>
<keyword evidence="8" id="KW-1185">Reference proteome</keyword>
<keyword evidence="4 6" id="KW-1133">Transmembrane helix</keyword>
<comment type="subcellular location">
    <subcellularLocation>
        <location evidence="1">Membrane</location>
        <topology evidence="1">Multi-pass membrane protein</topology>
    </subcellularLocation>
</comment>
<dbReference type="GO" id="GO:0022857">
    <property type="term" value="F:transmembrane transporter activity"/>
    <property type="evidence" value="ECO:0007669"/>
    <property type="project" value="InterPro"/>
</dbReference>
<keyword evidence="5 6" id="KW-0472">Membrane</keyword>